<dbReference type="InterPro" id="IPR002220">
    <property type="entry name" value="DapA-like"/>
</dbReference>
<keyword evidence="9 12" id="KW-0456">Lyase</keyword>
<comment type="similarity">
    <text evidence="3 12 13">Belongs to the DapA family.</text>
</comment>
<dbReference type="AlphaFoldDB" id="A0A369THZ4"/>
<comment type="catalytic activity">
    <reaction evidence="11 12">
        <text>L-aspartate 4-semialdehyde + pyruvate = (2S,4S)-4-hydroxy-2,3,4,5-tetrahydrodipicolinate + H2O + H(+)</text>
        <dbReference type="Rhea" id="RHEA:34171"/>
        <dbReference type="ChEBI" id="CHEBI:15361"/>
        <dbReference type="ChEBI" id="CHEBI:15377"/>
        <dbReference type="ChEBI" id="CHEBI:15378"/>
        <dbReference type="ChEBI" id="CHEBI:67139"/>
        <dbReference type="ChEBI" id="CHEBI:537519"/>
        <dbReference type="EC" id="4.3.3.7"/>
    </reaction>
</comment>
<dbReference type="PROSITE" id="PS00665">
    <property type="entry name" value="DHDPS_1"/>
    <property type="match status" value="1"/>
</dbReference>
<dbReference type="GO" id="GO:0005829">
    <property type="term" value="C:cytosol"/>
    <property type="evidence" value="ECO:0007669"/>
    <property type="project" value="TreeGrafter"/>
</dbReference>
<feature type="site" description="Part of a proton relay during catalysis" evidence="12">
    <location>
        <position position="110"/>
    </location>
</feature>
<dbReference type="NCBIfam" id="TIGR00674">
    <property type="entry name" value="dapA"/>
    <property type="match status" value="1"/>
</dbReference>
<evidence type="ECO:0000256" key="7">
    <source>
        <dbReference type="ARBA" id="ARBA00022915"/>
    </source>
</evidence>
<comment type="function">
    <text evidence="1 12">Catalyzes the condensation of (S)-aspartate-beta-semialdehyde [(S)-ASA] and pyruvate to 4-hydroxy-tetrahydrodipicolinate (HTPA).</text>
</comment>
<dbReference type="SMART" id="SM01130">
    <property type="entry name" value="DHDPS"/>
    <property type="match status" value="1"/>
</dbReference>
<dbReference type="Gene3D" id="3.20.20.70">
    <property type="entry name" value="Aldolase class I"/>
    <property type="match status" value="1"/>
</dbReference>
<organism evidence="16 17">
    <name type="scientific">Ferruginivarius sediminum</name>
    <dbReference type="NCBI Taxonomy" id="2661937"/>
    <lineage>
        <taxon>Bacteria</taxon>
        <taxon>Pseudomonadati</taxon>
        <taxon>Pseudomonadota</taxon>
        <taxon>Alphaproteobacteria</taxon>
        <taxon>Rhodospirillales</taxon>
        <taxon>Rhodospirillaceae</taxon>
        <taxon>Ferruginivarius</taxon>
    </lineage>
</organism>
<feature type="active site" description="Proton donor/acceptor" evidence="12 14">
    <location>
        <position position="136"/>
    </location>
</feature>
<evidence type="ECO:0000256" key="8">
    <source>
        <dbReference type="ARBA" id="ARBA00023154"/>
    </source>
</evidence>
<keyword evidence="17" id="KW-1185">Reference proteome</keyword>
<keyword evidence="7 12" id="KW-0220">Diaminopimelate biosynthesis</keyword>
<dbReference type="UniPathway" id="UPA00034">
    <property type="reaction ID" value="UER00017"/>
</dbReference>
<sequence>MTGPILKGSLCAAITPFTNGAVDEKAYQDFLQWHIDQGTHGVVSCGTTGESPTVDHAENKRINELAVEVCKGKIPVLAGTGSNNTAEAIDLTRHAAKAGADAALIVTPYYNKPSQEGLYQHYKAVHDATDIPIVIYNIPGRCIVDMSVETMARLAELPRIVGVKDCTGDPKRPFRTRTEIGDEFAQLSGEDPGIMGFLALGGHGCISVTANVAPGPLSQMHEAWQRGDVATAQRINDRLMPLHDAMFCEPSPAPAKYGASLLGFCEEGVRLPIVPCSEAAKSQVRQAMTHAGLIN</sequence>
<keyword evidence="8 12" id="KW-0457">Lysine biosynthesis</keyword>
<dbReference type="InterPro" id="IPR005263">
    <property type="entry name" value="DapA"/>
</dbReference>
<reference evidence="16 17" key="1">
    <citation type="submission" date="2018-07" db="EMBL/GenBank/DDBJ databases">
        <title>Venubactetium sediminum gen. nov., sp. nov., isolated from a marine solar saltern.</title>
        <authorList>
            <person name="Wang S."/>
        </authorList>
    </citation>
    <scope>NUCLEOTIDE SEQUENCE [LARGE SCALE GENOMIC DNA]</scope>
    <source>
        <strain evidence="16 17">WD2A32</strain>
    </source>
</reference>
<dbReference type="CDD" id="cd00950">
    <property type="entry name" value="DHDPS"/>
    <property type="match status" value="1"/>
</dbReference>
<evidence type="ECO:0000256" key="6">
    <source>
        <dbReference type="ARBA" id="ARBA00022605"/>
    </source>
</evidence>
<comment type="pathway">
    <text evidence="2 12">Amino-acid biosynthesis; L-lysine biosynthesis via DAP pathway; (S)-tetrahydrodipicolinate from L-aspartate: step 3/4.</text>
</comment>
<dbReference type="RefSeq" id="WP_114580250.1">
    <property type="nucleotide sequence ID" value="NZ_QPMH01000001.1"/>
</dbReference>
<evidence type="ECO:0000256" key="1">
    <source>
        <dbReference type="ARBA" id="ARBA00003294"/>
    </source>
</evidence>
<dbReference type="PRINTS" id="PR00146">
    <property type="entry name" value="DHPICSNTHASE"/>
</dbReference>
<accession>A0A369THZ4</accession>
<evidence type="ECO:0000256" key="2">
    <source>
        <dbReference type="ARBA" id="ARBA00005120"/>
    </source>
</evidence>
<evidence type="ECO:0000256" key="15">
    <source>
        <dbReference type="PIRSR" id="PIRSR001365-2"/>
    </source>
</evidence>
<comment type="caution">
    <text evidence="12">Was originally thought to be a dihydrodipicolinate synthase (DHDPS), catalyzing the condensation of (S)-aspartate-beta-semialdehyde [(S)-ASA] and pyruvate to dihydrodipicolinate (DHDP). However, it was shown in E.coli that the product of the enzymatic reaction is not dihydrodipicolinate but in fact (4S)-4-hydroxy-2,3,4,5-tetrahydro-(2S)-dipicolinic acid (HTPA), and that the consecutive dehydration reaction leading to DHDP is not spontaneous but catalyzed by DapB.</text>
</comment>
<dbReference type="InterPro" id="IPR020624">
    <property type="entry name" value="Schiff_base-form_aldolases_CS"/>
</dbReference>
<keyword evidence="6 12" id="KW-0028">Amino-acid biosynthesis</keyword>
<dbReference type="EC" id="4.3.3.7" evidence="4 12"/>
<evidence type="ECO:0000313" key="16">
    <source>
        <dbReference type="EMBL" id="RDD63737.1"/>
    </source>
</evidence>
<dbReference type="PIRSF" id="PIRSF001365">
    <property type="entry name" value="DHDPS"/>
    <property type="match status" value="1"/>
</dbReference>
<proteinExistence type="inferred from homology"/>
<dbReference type="GO" id="GO:0008840">
    <property type="term" value="F:4-hydroxy-tetrahydrodipicolinate synthase activity"/>
    <property type="evidence" value="ECO:0007669"/>
    <property type="project" value="UniProtKB-UniRule"/>
</dbReference>
<feature type="binding site" evidence="12 15">
    <location>
        <position position="48"/>
    </location>
    <ligand>
        <name>pyruvate</name>
        <dbReference type="ChEBI" id="CHEBI:15361"/>
    </ligand>
</feature>
<evidence type="ECO:0000256" key="4">
    <source>
        <dbReference type="ARBA" id="ARBA00012086"/>
    </source>
</evidence>
<dbReference type="PANTHER" id="PTHR12128">
    <property type="entry name" value="DIHYDRODIPICOLINATE SYNTHASE"/>
    <property type="match status" value="1"/>
</dbReference>
<comment type="subunit">
    <text evidence="12">Homotetramer; dimer of dimers.</text>
</comment>
<evidence type="ECO:0000256" key="13">
    <source>
        <dbReference type="PIRNR" id="PIRNR001365"/>
    </source>
</evidence>
<dbReference type="HAMAP" id="MF_00418">
    <property type="entry name" value="DapA"/>
    <property type="match status" value="1"/>
</dbReference>
<dbReference type="InterPro" id="IPR013785">
    <property type="entry name" value="Aldolase_TIM"/>
</dbReference>
<dbReference type="EMBL" id="QPMH01000001">
    <property type="protein sequence ID" value="RDD63737.1"/>
    <property type="molecule type" value="Genomic_DNA"/>
</dbReference>
<comment type="subcellular location">
    <subcellularLocation>
        <location evidence="12">Cytoplasm</location>
    </subcellularLocation>
</comment>
<evidence type="ECO:0000256" key="11">
    <source>
        <dbReference type="ARBA" id="ARBA00047836"/>
    </source>
</evidence>
<evidence type="ECO:0000256" key="9">
    <source>
        <dbReference type="ARBA" id="ARBA00023239"/>
    </source>
</evidence>
<evidence type="ECO:0000256" key="10">
    <source>
        <dbReference type="ARBA" id="ARBA00023270"/>
    </source>
</evidence>
<evidence type="ECO:0000256" key="12">
    <source>
        <dbReference type="HAMAP-Rule" id="MF_00418"/>
    </source>
</evidence>
<keyword evidence="5 12" id="KW-0963">Cytoplasm</keyword>
<feature type="active site" description="Schiff-base intermediate with substrate" evidence="12 14">
    <location>
        <position position="164"/>
    </location>
</feature>
<dbReference type="PANTHER" id="PTHR12128:SF66">
    <property type="entry name" value="4-HYDROXY-2-OXOGLUTARATE ALDOLASE, MITOCHONDRIAL"/>
    <property type="match status" value="1"/>
</dbReference>
<protein>
    <recommendedName>
        <fullName evidence="4 12">4-hydroxy-tetrahydrodipicolinate synthase</fullName>
        <shortName evidence="12">HTPA synthase</shortName>
        <ecNumber evidence="4 12">4.3.3.7</ecNumber>
    </recommendedName>
</protein>
<feature type="binding site" evidence="12 15">
    <location>
        <position position="206"/>
    </location>
    <ligand>
        <name>pyruvate</name>
        <dbReference type="ChEBI" id="CHEBI:15361"/>
    </ligand>
</feature>
<dbReference type="GO" id="GO:0019877">
    <property type="term" value="P:diaminopimelate biosynthetic process"/>
    <property type="evidence" value="ECO:0007669"/>
    <property type="project" value="UniProtKB-UniRule"/>
</dbReference>
<keyword evidence="10 12" id="KW-0704">Schiff base</keyword>
<evidence type="ECO:0000313" key="17">
    <source>
        <dbReference type="Proteomes" id="UP000253941"/>
    </source>
</evidence>
<dbReference type="Proteomes" id="UP000253941">
    <property type="component" value="Unassembled WGS sequence"/>
</dbReference>
<evidence type="ECO:0000256" key="5">
    <source>
        <dbReference type="ARBA" id="ARBA00022490"/>
    </source>
</evidence>
<gene>
    <name evidence="12" type="primary">dapA</name>
    <name evidence="16" type="ORF">DRB17_00725</name>
</gene>
<name>A0A369THZ4_9PROT</name>
<dbReference type="SUPFAM" id="SSF51569">
    <property type="entry name" value="Aldolase"/>
    <property type="match status" value="1"/>
</dbReference>
<comment type="caution">
    <text evidence="16">The sequence shown here is derived from an EMBL/GenBank/DDBJ whole genome shotgun (WGS) entry which is preliminary data.</text>
</comment>
<dbReference type="Pfam" id="PF00701">
    <property type="entry name" value="DHDPS"/>
    <property type="match status" value="1"/>
</dbReference>
<evidence type="ECO:0000256" key="14">
    <source>
        <dbReference type="PIRSR" id="PIRSR001365-1"/>
    </source>
</evidence>
<feature type="site" description="Part of a proton relay during catalysis" evidence="12">
    <location>
        <position position="47"/>
    </location>
</feature>
<dbReference type="GO" id="GO:0009089">
    <property type="term" value="P:lysine biosynthetic process via diaminopimelate"/>
    <property type="evidence" value="ECO:0007669"/>
    <property type="project" value="UniProtKB-UniRule"/>
</dbReference>
<evidence type="ECO:0000256" key="3">
    <source>
        <dbReference type="ARBA" id="ARBA00007592"/>
    </source>
</evidence>